<evidence type="ECO:0000313" key="2">
    <source>
        <dbReference type="Proteomes" id="UP000555728"/>
    </source>
</evidence>
<sequence length="52" mass="5775">MGAISLDAVCLRARMDQDQAFGYHLLSRFVPVMGERLRAARLQMLDLKAPAA</sequence>
<evidence type="ECO:0000313" key="1">
    <source>
        <dbReference type="EMBL" id="MBB4285454.1"/>
    </source>
</evidence>
<proteinExistence type="predicted"/>
<dbReference type="Proteomes" id="UP000555728">
    <property type="component" value="Unassembled WGS sequence"/>
</dbReference>
<dbReference type="RefSeq" id="WP_184432663.1">
    <property type="nucleotide sequence ID" value="NZ_JACIGI010000007.1"/>
</dbReference>
<dbReference type="AlphaFoldDB" id="A0A7W6RY96"/>
<dbReference type="EMBL" id="JACIGI010000007">
    <property type="protein sequence ID" value="MBB4285454.1"/>
    <property type="molecule type" value="Genomic_DNA"/>
</dbReference>
<accession>A0A7W6RY96</accession>
<gene>
    <name evidence="1" type="ORF">GGD88_001172</name>
</gene>
<comment type="caution">
    <text evidence="1">The sequence shown here is derived from an EMBL/GenBank/DDBJ whole genome shotgun (WGS) entry which is preliminary data.</text>
</comment>
<protein>
    <submittedName>
        <fullName evidence="1">Uncharacterized protein</fullName>
    </submittedName>
</protein>
<keyword evidence="2" id="KW-1185">Reference proteome</keyword>
<reference evidence="1 2" key="1">
    <citation type="submission" date="2020-08" db="EMBL/GenBank/DDBJ databases">
        <title>Genome sequencing of Purple Non-Sulfur Bacteria from various extreme environments.</title>
        <authorList>
            <person name="Mayer M."/>
        </authorList>
    </citation>
    <scope>NUCLEOTIDE SEQUENCE [LARGE SCALE GENOMIC DNA]</scope>
    <source>
        <strain evidence="1 2">JA135</strain>
    </source>
</reference>
<organism evidence="1 2">
    <name type="scientific">Roseospira goensis</name>
    <dbReference type="NCBI Taxonomy" id="391922"/>
    <lineage>
        <taxon>Bacteria</taxon>
        <taxon>Pseudomonadati</taxon>
        <taxon>Pseudomonadota</taxon>
        <taxon>Alphaproteobacteria</taxon>
        <taxon>Rhodospirillales</taxon>
        <taxon>Rhodospirillaceae</taxon>
        <taxon>Roseospira</taxon>
    </lineage>
</organism>
<name>A0A7W6RY96_9PROT</name>